<dbReference type="GO" id="GO:0034432">
    <property type="term" value="F:bis(5'-adenosyl)-pentaphosphatase activity"/>
    <property type="evidence" value="ECO:0007669"/>
    <property type="project" value="EnsemblFungi"/>
</dbReference>
<dbReference type="InterPro" id="IPR020084">
    <property type="entry name" value="NUDIX_hydrolase_CS"/>
</dbReference>
<dbReference type="PANTHER" id="PTHR12629:SF0">
    <property type="entry name" value="DIPHOSPHOINOSITOL-POLYPHOSPHATE DIPHOSPHATASE"/>
    <property type="match status" value="1"/>
</dbReference>
<evidence type="ECO:0000313" key="6">
    <source>
        <dbReference type="EMBL" id="OZJ06910.1"/>
    </source>
</evidence>
<dbReference type="AlphaFoldDB" id="A0A261Y8E7"/>
<feature type="domain" description="Nudix hydrolase" evidence="5">
    <location>
        <begin position="18"/>
        <end position="148"/>
    </location>
</feature>
<gene>
    <name evidence="6" type="ORF">BZG36_00087</name>
</gene>
<organism evidence="6 7">
    <name type="scientific">Bifiguratus adelaidae</name>
    <dbReference type="NCBI Taxonomy" id="1938954"/>
    <lineage>
        <taxon>Eukaryota</taxon>
        <taxon>Fungi</taxon>
        <taxon>Fungi incertae sedis</taxon>
        <taxon>Mucoromycota</taxon>
        <taxon>Mucoromycotina</taxon>
        <taxon>Endogonomycetes</taxon>
        <taxon>Endogonales</taxon>
        <taxon>Endogonales incertae sedis</taxon>
        <taxon>Bifiguratus</taxon>
    </lineage>
</organism>
<evidence type="ECO:0000313" key="7">
    <source>
        <dbReference type="Proteomes" id="UP000242875"/>
    </source>
</evidence>
<dbReference type="PROSITE" id="PS00893">
    <property type="entry name" value="NUDIX_BOX"/>
    <property type="match status" value="1"/>
</dbReference>
<dbReference type="GO" id="GO:0000298">
    <property type="term" value="F:endopolyphosphatase activity"/>
    <property type="evidence" value="ECO:0007669"/>
    <property type="project" value="EnsemblFungi"/>
</dbReference>
<proteinExistence type="predicted"/>
<dbReference type="GO" id="GO:0005737">
    <property type="term" value="C:cytoplasm"/>
    <property type="evidence" value="ECO:0007669"/>
    <property type="project" value="TreeGrafter"/>
</dbReference>
<dbReference type="GO" id="GO:1990174">
    <property type="term" value="F:phosphodiesterase decapping endonuclease activity"/>
    <property type="evidence" value="ECO:0007669"/>
    <property type="project" value="EnsemblFungi"/>
</dbReference>
<dbReference type="CDD" id="cd04666">
    <property type="entry name" value="NUDIX_DIPP2_like_Nudt4"/>
    <property type="match status" value="1"/>
</dbReference>
<dbReference type="OrthoDB" id="2011998at2759"/>
<dbReference type="InterPro" id="IPR047198">
    <property type="entry name" value="DDP-like_NUDIX"/>
</dbReference>
<evidence type="ECO:0000256" key="2">
    <source>
        <dbReference type="ARBA" id="ARBA00022723"/>
    </source>
</evidence>
<evidence type="ECO:0000256" key="4">
    <source>
        <dbReference type="ARBA" id="ARBA00022842"/>
    </source>
</evidence>
<evidence type="ECO:0000259" key="5">
    <source>
        <dbReference type="PROSITE" id="PS51462"/>
    </source>
</evidence>
<dbReference type="GO" id="GO:0046872">
    <property type="term" value="F:metal ion binding"/>
    <property type="evidence" value="ECO:0007669"/>
    <property type="project" value="UniProtKB-KW"/>
</dbReference>
<dbReference type="SUPFAM" id="SSF55811">
    <property type="entry name" value="Nudix"/>
    <property type="match status" value="1"/>
</dbReference>
<keyword evidence="3" id="KW-0378">Hydrolase</keyword>
<comment type="cofactor">
    <cofactor evidence="1">
        <name>Mg(2+)</name>
        <dbReference type="ChEBI" id="CHEBI:18420"/>
    </cofactor>
</comment>
<evidence type="ECO:0000256" key="3">
    <source>
        <dbReference type="ARBA" id="ARBA00022801"/>
    </source>
</evidence>
<accession>A0A261Y8E7</accession>
<keyword evidence="7" id="KW-1185">Reference proteome</keyword>
<dbReference type="Pfam" id="PF00293">
    <property type="entry name" value="NUDIX"/>
    <property type="match status" value="1"/>
</dbReference>
<dbReference type="PROSITE" id="PS51462">
    <property type="entry name" value="NUDIX"/>
    <property type="match status" value="1"/>
</dbReference>
<protein>
    <recommendedName>
        <fullName evidence="5">Nudix hydrolase domain-containing protein</fullName>
    </recommendedName>
</protein>
<dbReference type="PANTHER" id="PTHR12629">
    <property type="entry name" value="DIPHOSPHOINOSITOL POLYPHOSPHATE PHOSPHOHYDROLASE"/>
    <property type="match status" value="1"/>
</dbReference>
<dbReference type="InterPro" id="IPR000086">
    <property type="entry name" value="NUDIX_hydrolase_dom"/>
</dbReference>
<dbReference type="InterPro" id="IPR015797">
    <property type="entry name" value="NUDIX_hydrolase-like_dom_sf"/>
</dbReference>
<keyword evidence="2" id="KW-0479">Metal-binding</keyword>
<dbReference type="GO" id="GO:0034431">
    <property type="term" value="F:bis(5'-adenosyl)-hexaphosphatase activity"/>
    <property type="evidence" value="ECO:0007669"/>
    <property type="project" value="EnsemblFungi"/>
</dbReference>
<evidence type="ECO:0000256" key="1">
    <source>
        <dbReference type="ARBA" id="ARBA00001946"/>
    </source>
</evidence>
<dbReference type="GO" id="GO:0015961">
    <property type="term" value="P:diadenosine polyphosphate catabolic process"/>
    <property type="evidence" value="ECO:0007669"/>
    <property type="project" value="EnsemblFungi"/>
</dbReference>
<dbReference type="EMBL" id="MVBO01000001">
    <property type="protein sequence ID" value="OZJ06910.1"/>
    <property type="molecule type" value="Genomic_DNA"/>
</dbReference>
<dbReference type="GO" id="GO:0008486">
    <property type="term" value="F:diphosphoinositol-polyphosphate diphosphatase activity"/>
    <property type="evidence" value="ECO:0007669"/>
    <property type="project" value="EnsemblFungi"/>
</dbReference>
<dbReference type="GO" id="GO:0006798">
    <property type="term" value="P:polyphosphate catabolic process"/>
    <property type="evidence" value="ECO:0007669"/>
    <property type="project" value="EnsemblFungi"/>
</dbReference>
<dbReference type="Proteomes" id="UP000242875">
    <property type="component" value="Unassembled WGS sequence"/>
</dbReference>
<name>A0A261Y8E7_9FUNG</name>
<keyword evidence="4" id="KW-0460">Magnesium</keyword>
<dbReference type="Gene3D" id="3.90.79.10">
    <property type="entry name" value="Nucleoside Triphosphate Pyrophosphohydrolase"/>
    <property type="match status" value="1"/>
</dbReference>
<dbReference type="GO" id="GO:0005634">
    <property type="term" value="C:nucleus"/>
    <property type="evidence" value="ECO:0007669"/>
    <property type="project" value="TreeGrafter"/>
</dbReference>
<reference evidence="6 7" key="1">
    <citation type="journal article" date="2017" name="Mycologia">
        <title>Bifiguratus adelaidae, gen. et sp. nov., a new member of Mucoromycotina in endophytic and soil-dwelling habitats.</title>
        <authorList>
            <person name="Torres-Cruz T.J."/>
            <person name="Billingsley Tobias T.L."/>
            <person name="Almatruk M."/>
            <person name="Hesse C."/>
            <person name="Kuske C.R."/>
            <person name="Desiro A."/>
            <person name="Benucci G.M."/>
            <person name="Bonito G."/>
            <person name="Stajich J.E."/>
            <person name="Dunlap C."/>
            <person name="Arnold A.E."/>
            <person name="Porras-Alfaro A."/>
        </authorList>
    </citation>
    <scope>NUCLEOTIDE SEQUENCE [LARGE SCALE GENOMIC DNA]</scope>
    <source>
        <strain evidence="6 7">AZ0501</strain>
    </source>
</reference>
<sequence length="162" mass="18629">MSLEARTGRNKQVYDESLARQVAGCIPYDAKTGLVILISSRRHPKRFVYPKGGWENDETVEQAALRETWEEAGLRGRITAQVGRFDQPSKQNPNVTGTVHWVYAMEVNEVLDEWPEQSLRIRQSMTIEEALACIGKKQFMQDALRAFQTVHARQFKLDRTHL</sequence>
<comment type="caution">
    <text evidence="6">The sequence shown here is derived from an EMBL/GenBank/DDBJ whole genome shotgun (WGS) entry which is preliminary data.</text>
</comment>